<dbReference type="GO" id="GO:0003676">
    <property type="term" value="F:nucleic acid binding"/>
    <property type="evidence" value="ECO:0007669"/>
    <property type="project" value="InterPro"/>
</dbReference>
<dbReference type="AlphaFoldDB" id="A0A392PQ82"/>
<dbReference type="Proteomes" id="UP000265520">
    <property type="component" value="Unassembled WGS sequence"/>
</dbReference>
<dbReference type="Gene3D" id="3.30.420.10">
    <property type="entry name" value="Ribonuclease H-like superfamily/Ribonuclease H"/>
    <property type="match status" value="1"/>
</dbReference>
<dbReference type="CDD" id="cd06222">
    <property type="entry name" value="RNase_H_like"/>
    <property type="match status" value="1"/>
</dbReference>
<reference evidence="2 3" key="1">
    <citation type="journal article" date="2018" name="Front. Plant Sci.">
        <title>Red Clover (Trifolium pratense) and Zigzag Clover (T. medium) - A Picture of Genomic Similarities and Differences.</title>
        <authorList>
            <person name="Dluhosova J."/>
            <person name="Istvanek J."/>
            <person name="Nedelnik J."/>
            <person name="Repkova J."/>
        </authorList>
    </citation>
    <scope>NUCLEOTIDE SEQUENCE [LARGE SCALE GENOMIC DNA]</scope>
    <source>
        <strain evidence="3">cv. 10/8</strain>
        <tissue evidence="2">Leaf</tissue>
    </source>
</reference>
<dbReference type="PANTHER" id="PTHR47723">
    <property type="entry name" value="OS05G0353850 PROTEIN"/>
    <property type="match status" value="1"/>
</dbReference>
<dbReference type="InterPro" id="IPR044730">
    <property type="entry name" value="RNase_H-like_dom_plant"/>
</dbReference>
<keyword evidence="3" id="KW-1185">Reference proteome</keyword>
<keyword evidence="2" id="KW-0695">RNA-directed DNA polymerase</keyword>
<name>A0A392PQ82_9FABA</name>
<dbReference type="GO" id="GO:0004523">
    <property type="term" value="F:RNA-DNA hybrid ribonuclease activity"/>
    <property type="evidence" value="ECO:0007669"/>
    <property type="project" value="InterPro"/>
</dbReference>
<dbReference type="InterPro" id="IPR053151">
    <property type="entry name" value="RNase_H-like"/>
</dbReference>
<dbReference type="InterPro" id="IPR012337">
    <property type="entry name" value="RNaseH-like_sf"/>
</dbReference>
<keyword evidence="2" id="KW-0548">Nucleotidyltransferase</keyword>
<sequence length="135" mass="15262">MEQHNNHFMRPTNAGYYILQKVKEYHASSVVSLVATQVHRTASHIGWKPPDDDWIKLNTDGACKERSAYVAELWGVLEGLNYAWRLGIPRVELNVDSAAVVKVINEGGTNSAMGYSLVKDILRLLSLEWEKYGFL</sequence>
<accession>A0A392PQ82</accession>
<dbReference type="InterPro" id="IPR036397">
    <property type="entry name" value="RNaseH_sf"/>
</dbReference>
<dbReference type="SUPFAM" id="SSF53098">
    <property type="entry name" value="Ribonuclease H-like"/>
    <property type="match status" value="1"/>
</dbReference>
<comment type="caution">
    <text evidence="2">The sequence shown here is derived from an EMBL/GenBank/DDBJ whole genome shotgun (WGS) entry which is preliminary data.</text>
</comment>
<dbReference type="PANTHER" id="PTHR47723:SF13">
    <property type="entry name" value="PUTATIVE-RELATED"/>
    <property type="match status" value="1"/>
</dbReference>
<feature type="domain" description="RNase H type-1" evidence="1">
    <location>
        <begin position="51"/>
        <end position="135"/>
    </location>
</feature>
<organism evidence="2 3">
    <name type="scientific">Trifolium medium</name>
    <dbReference type="NCBI Taxonomy" id="97028"/>
    <lineage>
        <taxon>Eukaryota</taxon>
        <taxon>Viridiplantae</taxon>
        <taxon>Streptophyta</taxon>
        <taxon>Embryophyta</taxon>
        <taxon>Tracheophyta</taxon>
        <taxon>Spermatophyta</taxon>
        <taxon>Magnoliopsida</taxon>
        <taxon>eudicotyledons</taxon>
        <taxon>Gunneridae</taxon>
        <taxon>Pentapetalae</taxon>
        <taxon>rosids</taxon>
        <taxon>fabids</taxon>
        <taxon>Fabales</taxon>
        <taxon>Fabaceae</taxon>
        <taxon>Papilionoideae</taxon>
        <taxon>50 kb inversion clade</taxon>
        <taxon>NPAAA clade</taxon>
        <taxon>Hologalegina</taxon>
        <taxon>IRL clade</taxon>
        <taxon>Trifolieae</taxon>
        <taxon>Trifolium</taxon>
    </lineage>
</organism>
<evidence type="ECO:0000313" key="3">
    <source>
        <dbReference type="Proteomes" id="UP000265520"/>
    </source>
</evidence>
<protein>
    <submittedName>
        <fullName evidence="2">Putative non-LTR retroelement reverse transcriptase</fullName>
    </submittedName>
</protein>
<dbReference type="EMBL" id="LXQA010090522">
    <property type="protein sequence ID" value="MCI13994.1"/>
    <property type="molecule type" value="Genomic_DNA"/>
</dbReference>
<evidence type="ECO:0000313" key="2">
    <source>
        <dbReference type="EMBL" id="MCI13994.1"/>
    </source>
</evidence>
<dbReference type="GO" id="GO:0003964">
    <property type="term" value="F:RNA-directed DNA polymerase activity"/>
    <property type="evidence" value="ECO:0007669"/>
    <property type="project" value="UniProtKB-KW"/>
</dbReference>
<dbReference type="Pfam" id="PF13456">
    <property type="entry name" value="RVT_3"/>
    <property type="match status" value="1"/>
</dbReference>
<evidence type="ECO:0000259" key="1">
    <source>
        <dbReference type="PROSITE" id="PS50879"/>
    </source>
</evidence>
<proteinExistence type="predicted"/>
<keyword evidence="2" id="KW-0808">Transferase</keyword>
<dbReference type="InterPro" id="IPR002156">
    <property type="entry name" value="RNaseH_domain"/>
</dbReference>
<dbReference type="PROSITE" id="PS50879">
    <property type="entry name" value="RNASE_H_1"/>
    <property type="match status" value="1"/>
</dbReference>